<comment type="caution">
    <text evidence="1">The sequence shown here is derived from an EMBL/GenBank/DDBJ whole genome shotgun (WGS) entry which is preliminary data.</text>
</comment>
<protein>
    <submittedName>
        <fullName evidence="1">Uncharacterized protein</fullName>
    </submittedName>
</protein>
<dbReference type="EMBL" id="MOBK01000006">
    <property type="protein sequence ID" value="RON20561.1"/>
    <property type="molecule type" value="Genomic_DNA"/>
</dbReference>
<sequence length="207" mass="24038">MLAGNVIAFDSSYTFLPVTYKGVNYWGGEDYKNSSKGCADPISAIGFVVTYPEFGPPGRINYYLGSNRGNAALNVYERKKDDGILITLLYRELENFELSSEAARRLAINNYQNSIFNKRLGLFRFQIISKTMPYRREVFWSKKNDTVDAVFDCETFPKAQAVCDQYWFHPKFEVFMKASYVRGRLSHWRAIKMKSEMLLDSFIRKEK</sequence>
<name>A0A423I544_9PSED</name>
<dbReference type="Proteomes" id="UP000285636">
    <property type="component" value="Unassembled WGS sequence"/>
</dbReference>
<gene>
    <name evidence="1" type="ORF">BK660_16025</name>
</gene>
<accession>A0A423I544</accession>
<organism evidence="1 2">
    <name type="scientific">Pseudomonas brassicacearum</name>
    <dbReference type="NCBI Taxonomy" id="930166"/>
    <lineage>
        <taxon>Bacteria</taxon>
        <taxon>Pseudomonadati</taxon>
        <taxon>Pseudomonadota</taxon>
        <taxon>Gammaproteobacteria</taxon>
        <taxon>Pseudomonadales</taxon>
        <taxon>Pseudomonadaceae</taxon>
        <taxon>Pseudomonas</taxon>
    </lineage>
</organism>
<evidence type="ECO:0000313" key="2">
    <source>
        <dbReference type="Proteomes" id="UP000285636"/>
    </source>
</evidence>
<proteinExistence type="predicted"/>
<dbReference type="AlphaFoldDB" id="A0A423I544"/>
<reference evidence="1 2" key="1">
    <citation type="submission" date="2016-10" db="EMBL/GenBank/DDBJ databases">
        <title>Comparative genome analysis of multiple Pseudomonas spp. focuses on biocontrol and plant growth promoting traits.</title>
        <authorList>
            <person name="Tao X.-Y."/>
            <person name="Taylor C.G."/>
        </authorList>
    </citation>
    <scope>NUCLEOTIDE SEQUENCE [LARGE SCALE GENOMIC DNA]</scope>
    <source>
        <strain evidence="1 2">38D7</strain>
    </source>
</reference>
<evidence type="ECO:0000313" key="1">
    <source>
        <dbReference type="EMBL" id="RON20561.1"/>
    </source>
</evidence>